<gene>
    <name evidence="2" type="ORF">ABS361_13590</name>
</gene>
<dbReference type="RefSeq" id="WP_407048234.1">
    <property type="nucleotide sequence ID" value="NZ_CP158568.1"/>
</dbReference>
<reference evidence="2" key="1">
    <citation type="submission" date="2024-06" db="EMBL/GenBank/DDBJ databases">
        <title>Methylostella associata gen. nov., sp. nov., a novel Ancalomicrobiaceae-affiliated facultatively methylotrophic bacteria that feed on methanotrophs of the genus Methylococcus.</title>
        <authorList>
            <person name="Saltykova V."/>
            <person name="Danilova O.V."/>
            <person name="Oshkin I.Y."/>
            <person name="Belova S.E."/>
            <person name="Pimenov N.V."/>
            <person name="Dedysh S.N."/>
        </authorList>
    </citation>
    <scope>NUCLEOTIDE SEQUENCE</scope>
    <source>
        <strain evidence="2">S20</strain>
    </source>
</reference>
<proteinExistence type="predicted"/>
<evidence type="ECO:0008006" key="3">
    <source>
        <dbReference type="Google" id="ProtNLM"/>
    </source>
</evidence>
<accession>A0AAU7X5V0</accession>
<name>A0AAU7X5V0_9HYPH</name>
<feature type="transmembrane region" description="Helical" evidence="1">
    <location>
        <begin position="67"/>
        <end position="87"/>
    </location>
</feature>
<dbReference type="EMBL" id="CP158568">
    <property type="protein sequence ID" value="XBY43132.1"/>
    <property type="molecule type" value="Genomic_DNA"/>
</dbReference>
<dbReference type="InterPro" id="IPR036927">
    <property type="entry name" value="Cyt_c_oxase-like_su1_sf"/>
</dbReference>
<dbReference type="KEGG" id="mflg:ABS361_13590"/>
<keyword evidence="1" id="KW-1133">Transmembrane helix</keyword>
<protein>
    <recommendedName>
        <fullName evidence="3">Cbb3-type cytochrome c oxidase subunit I</fullName>
    </recommendedName>
</protein>
<sequence length="148" mass="15622">MTASTLAFRIAVLLALAGFGVGLYMGISHDHAVAPAHAHLLLLGWLSLFAFGAFYRFNPMLDRGRFAFLQVMFWAISVTVMALGIALITTGGQGRGEPLAGIGSIGVFLGMIAFAIQVFRSGVPVADTAAADPRRQEVLCLGEVDAAR</sequence>
<feature type="transmembrane region" description="Helical" evidence="1">
    <location>
        <begin position="38"/>
        <end position="55"/>
    </location>
</feature>
<dbReference type="SUPFAM" id="SSF81442">
    <property type="entry name" value="Cytochrome c oxidase subunit I-like"/>
    <property type="match status" value="1"/>
</dbReference>
<evidence type="ECO:0000313" key="2">
    <source>
        <dbReference type="EMBL" id="XBY43132.1"/>
    </source>
</evidence>
<keyword evidence="1" id="KW-0472">Membrane</keyword>
<feature type="transmembrane region" description="Helical" evidence="1">
    <location>
        <begin position="6"/>
        <end position="26"/>
    </location>
</feature>
<keyword evidence="1" id="KW-0812">Transmembrane</keyword>
<feature type="transmembrane region" description="Helical" evidence="1">
    <location>
        <begin position="99"/>
        <end position="119"/>
    </location>
</feature>
<organism evidence="2">
    <name type="scientific">Methyloraptor flagellatus</name>
    <dbReference type="NCBI Taxonomy" id="3162530"/>
    <lineage>
        <taxon>Bacteria</taxon>
        <taxon>Pseudomonadati</taxon>
        <taxon>Pseudomonadota</taxon>
        <taxon>Alphaproteobacteria</taxon>
        <taxon>Hyphomicrobiales</taxon>
        <taxon>Ancalomicrobiaceae</taxon>
        <taxon>Methyloraptor</taxon>
    </lineage>
</organism>
<evidence type="ECO:0000256" key="1">
    <source>
        <dbReference type="SAM" id="Phobius"/>
    </source>
</evidence>
<dbReference type="AlphaFoldDB" id="A0AAU7X5V0"/>
<dbReference type="Gene3D" id="1.20.210.10">
    <property type="entry name" value="Cytochrome c oxidase-like, subunit I domain"/>
    <property type="match status" value="1"/>
</dbReference>